<dbReference type="RefSeq" id="WP_230742450.1">
    <property type="nucleotide sequence ID" value="NZ_PGCK01000009.1"/>
</dbReference>
<accession>A0AAP2RDH3</accession>
<sequence>MKDIKAILKDMVKQRRVQVVTLILSSSGIIGWLMGYQLAAVIAALGIILFAISTIRWIDDEEELEKIIEK</sequence>
<evidence type="ECO:0000313" key="2">
    <source>
        <dbReference type="EMBL" id="MCD1295594.1"/>
    </source>
</evidence>
<feature type="transmembrane region" description="Helical" evidence="1">
    <location>
        <begin position="16"/>
        <end position="34"/>
    </location>
</feature>
<gene>
    <name evidence="2" type="ORF">CUJ83_11350</name>
</gene>
<dbReference type="Proteomes" id="UP001320159">
    <property type="component" value="Unassembled WGS sequence"/>
</dbReference>
<evidence type="ECO:0000313" key="3">
    <source>
        <dbReference type="Proteomes" id="UP001320159"/>
    </source>
</evidence>
<dbReference type="EMBL" id="PGCK01000009">
    <property type="protein sequence ID" value="MCD1295594.1"/>
    <property type="molecule type" value="Genomic_DNA"/>
</dbReference>
<reference evidence="2 3" key="1">
    <citation type="submission" date="2017-11" db="EMBL/GenBank/DDBJ databases">
        <title>Isolation and Characterization of Family Methanocellaceae Species from Potential Methane Hydrate Area Offshore Southwestern Taiwan.</title>
        <authorList>
            <person name="Zhang W.-L."/>
            <person name="Chen W.-C."/>
            <person name="Lai M.-C."/>
            <person name="Chen S.-C."/>
        </authorList>
    </citation>
    <scope>NUCLEOTIDE SEQUENCE [LARGE SCALE GENOMIC DNA]</scope>
    <source>
        <strain evidence="2 3">CWC-04</strain>
    </source>
</reference>
<keyword evidence="3" id="KW-1185">Reference proteome</keyword>
<keyword evidence="1" id="KW-0812">Transmembrane</keyword>
<keyword evidence="1" id="KW-0472">Membrane</keyword>
<proteinExistence type="predicted"/>
<dbReference type="AlphaFoldDB" id="A0AAP2RDH3"/>
<protein>
    <submittedName>
        <fullName evidence="2">Uncharacterized protein</fullName>
    </submittedName>
</protein>
<name>A0AAP2RDH3_9EURY</name>
<comment type="caution">
    <text evidence="2">The sequence shown here is derived from an EMBL/GenBank/DDBJ whole genome shotgun (WGS) entry which is preliminary data.</text>
</comment>
<organism evidence="2 3">
    <name type="scientific">Methanooceanicella nereidis</name>
    <dbReference type="NCBI Taxonomy" id="2052831"/>
    <lineage>
        <taxon>Archaea</taxon>
        <taxon>Methanobacteriati</taxon>
        <taxon>Methanobacteriota</taxon>
        <taxon>Stenosarchaea group</taxon>
        <taxon>Methanomicrobia</taxon>
        <taxon>Methanocellales</taxon>
        <taxon>Methanocellaceae</taxon>
        <taxon>Methanooceanicella</taxon>
    </lineage>
</organism>
<evidence type="ECO:0000256" key="1">
    <source>
        <dbReference type="SAM" id="Phobius"/>
    </source>
</evidence>
<keyword evidence="1" id="KW-1133">Transmembrane helix</keyword>